<dbReference type="Gene3D" id="3.30.565.10">
    <property type="entry name" value="Histidine kinase-like ATPase, C-terminal domain"/>
    <property type="match status" value="1"/>
</dbReference>
<dbReference type="InterPro" id="IPR036890">
    <property type="entry name" value="HATPase_C_sf"/>
</dbReference>
<protein>
    <recommendedName>
        <fullName evidence="3">histidine kinase</fullName>
        <ecNumber evidence="3">2.7.13.3</ecNumber>
    </recommendedName>
</protein>
<evidence type="ECO:0000256" key="8">
    <source>
        <dbReference type="ARBA" id="ARBA00022989"/>
    </source>
</evidence>
<keyword evidence="4" id="KW-0597">Phosphoprotein</keyword>
<feature type="transmembrane region" description="Helical" evidence="12">
    <location>
        <begin position="12"/>
        <end position="35"/>
    </location>
</feature>
<dbReference type="SMART" id="SM00387">
    <property type="entry name" value="HATPase_c"/>
    <property type="match status" value="1"/>
</dbReference>
<name>A0A9W5UUG1_9ACTN</name>
<dbReference type="AlphaFoldDB" id="A0A9W5UUG1"/>
<dbReference type="SMART" id="SM00304">
    <property type="entry name" value="HAMP"/>
    <property type="match status" value="1"/>
</dbReference>
<evidence type="ECO:0000256" key="12">
    <source>
        <dbReference type="SAM" id="Phobius"/>
    </source>
</evidence>
<keyword evidence="10 12" id="KW-0472">Membrane</keyword>
<evidence type="ECO:0000256" key="9">
    <source>
        <dbReference type="ARBA" id="ARBA00023012"/>
    </source>
</evidence>
<dbReference type="Pfam" id="PF00512">
    <property type="entry name" value="HisKA"/>
    <property type="match status" value="1"/>
</dbReference>
<dbReference type="SUPFAM" id="SSF55874">
    <property type="entry name" value="ATPase domain of HSP90 chaperone/DNA topoisomerase II/histidine kinase"/>
    <property type="match status" value="1"/>
</dbReference>
<dbReference type="PROSITE" id="PS50109">
    <property type="entry name" value="HIS_KIN"/>
    <property type="match status" value="1"/>
</dbReference>
<feature type="compositionally biased region" description="Pro residues" evidence="11">
    <location>
        <begin position="45"/>
        <end position="58"/>
    </location>
</feature>
<dbReference type="SMART" id="SM00388">
    <property type="entry name" value="HisKA"/>
    <property type="match status" value="1"/>
</dbReference>
<keyword evidence="5" id="KW-0808">Transferase</keyword>
<evidence type="ECO:0000313" key="16">
    <source>
        <dbReference type="Proteomes" id="UP000607311"/>
    </source>
</evidence>
<proteinExistence type="predicted"/>
<sequence length="396" mass="42660">MRLGQHPLRLRLTLLYVFVSVMSSTVLLVIMWALAKSLNPVTPPPLPSGPMSGPPSPGPAADGTLPAIDAADTAGSGLLQPLIALAIMALISLFLGWLIAGRVLRPVLTMTERLRQISDRNVHERLALPGNRNELKDLADTVDGLLGRLETALDAHRGFVANAAHEMRTPLTVERALLEEPLIDPGASLESFRHTFERLLVISDQRGQLLESLLTLSSSEQGRAADEMVDLTGLVELALRERALEAERRGVQVVTSLRPVSVLGDPVLLGRLLVNLCDNAIHHNVPGGTVAVSMHRKIGRVVLTVANTGEVISADQVDRLFEPFQRLHRTADGGHHGLGLSIVRAIARAHGAELTAHPRPHGGLVVEVVFSMVGAGELATAEQHSLARHRIRRIVS</sequence>
<dbReference type="Pfam" id="PF00672">
    <property type="entry name" value="HAMP"/>
    <property type="match status" value="1"/>
</dbReference>
<evidence type="ECO:0000256" key="3">
    <source>
        <dbReference type="ARBA" id="ARBA00012438"/>
    </source>
</evidence>
<keyword evidence="8 12" id="KW-1133">Transmembrane helix</keyword>
<evidence type="ECO:0000313" key="15">
    <source>
        <dbReference type="EMBL" id="GIJ34766.1"/>
    </source>
</evidence>
<feature type="transmembrane region" description="Helical" evidence="12">
    <location>
        <begin position="82"/>
        <end position="104"/>
    </location>
</feature>
<dbReference type="GO" id="GO:0005886">
    <property type="term" value="C:plasma membrane"/>
    <property type="evidence" value="ECO:0007669"/>
    <property type="project" value="UniProtKB-SubCell"/>
</dbReference>
<keyword evidence="6 12" id="KW-0812">Transmembrane</keyword>
<dbReference type="CDD" id="cd00082">
    <property type="entry name" value="HisKA"/>
    <property type="match status" value="1"/>
</dbReference>
<keyword evidence="7 15" id="KW-0418">Kinase</keyword>
<feature type="domain" description="HAMP" evidence="14">
    <location>
        <begin position="101"/>
        <end position="154"/>
    </location>
</feature>
<feature type="domain" description="Histidine kinase" evidence="13">
    <location>
        <begin position="162"/>
        <end position="374"/>
    </location>
</feature>
<evidence type="ECO:0000256" key="11">
    <source>
        <dbReference type="SAM" id="MobiDB-lite"/>
    </source>
</evidence>
<dbReference type="GO" id="GO:0000155">
    <property type="term" value="F:phosphorelay sensor kinase activity"/>
    <property type="evidence" value="ECO:0007669"/>
    <property type="project" value="InterPro"/>
</dbReference>
<keyword evidence="16" id="KW-1185">Reference proteome</keyword>
<dbReference type="InterPro" id="IPR050428">
    <property type="entry name" value="TCS_sensor_his_kinase"/>
</dbReference>
<dbReference type="PANTHER" id="PTHR45436">
    <property type="entry name" value="SENSOR HISTIDINE KINASE YKOH"/>
    <property type="match status" value="1"/>
</dbReference>
<organism evidence="15 16">
    <name type="scientific">Micromonospora sediminimaris</name>
    <dbReference type="NCBI Taxonomy" id="547162"/>
    <lineage>
        <taxon>Bacteria</taxon>
        <taxon>Bacillati</taxon>
        <taxon>Actinomycetota</taxon>
        <taxon>Actinomycetes</taxon>
        <taxon>Micromonosporales</taxon>
        <taxon>Micromonosporaceae</taxon>
        <taxon>Micromonospora</taxon>
    </lineage>
</organism>
<dbReference type="PRINTS" id="PR00344">
    <property type="entry name" value="BCTRLSENSOR"/>
</dbReference>
<evidence type="ECO:0000256" key="1">
    <source>
        <dbReference type="ARBA" id="ARBA00000085"/>
    </source>
</evidence>
<dbReference type="RefSeq" id="WP_093409667.1">
    <property type="nucleotide sequence ID" value="NZ_BOPD01000024.1"/>
</dbReference>
<dbReference type="EC" id="2.7.13.3" evidence="3"/>
<dbReference type="InterPro" id="IPR003661">
    <property type="entry name" value="HisK_dim/P_dom"/>
</dbReference>
<accession>A0A9W5UUG1</accession>
<evidence type="ECO:0000256" key="6">
    <source>
        <dbReference type="ARBA" id="ARBA00022692"/>
    </source>
</evidence>
<dbReference type="EMBL" id="BOPD01000024">
    <property type="protein sequence ID" value="GIJ34766.1"/>
    <property type="molecule type" value="Genomic_DNA"/>
</dbReference>
<dbReference type="PROSITE" id="PS50885">
    <property type="entry name" value="HAMP"/>
    <property type="match status" value="1"/>
</dbReference>
<dbReference type="SUPFAM" id="SSF47384">
    <property type="entry name" value="Homodimeric domain of signal transducing histidine kinase"/>
    <property type="match status" value="1"/>
</dbReference>
<dbReference type="Gene3D" id="1.10.287.130">
    <property type="match status" value="1"/>
</dbReference>
<dbReference type="InterPro" id="IPR003594">
    <property type="entry name" value="HATPase_dom"/>
</dbReference>
<evidence type="ECO:0000256" key="2">
    <source>
        <dbReference type="ARBA" id="ARBA00004236"/>
    </source>
</evidence>
<keyword evidence="9" id="KW-0902">Two-component regulatory system</keyword>
<dbReference type="InterPro" id="IPR003660">
    <property type="entry name" value="HAMP_dom"/>
</dbReference>
<evidence type="ECO:0000256" key="7">
    <source>
        <dbReference type="ARBA" id="ARBA00022777"/>
    </source>
</evidence>
<dbReference type="InterPro" id="IPR036097">
    <property type="entry name" value="HisK_dim/P_sf"/>
</dbReference>
<comment type="caution">
    <text evidence="15">The sequence shown here is derived from an EMBL/GenBank/DDBJ whole genome shotgun (WGS) entry which is preliminary data.</text>
</comment>
<dbReference type="InterPro" id="IPR005467">
    <property type="entry name" value="His_kinase_dom"/>
</dbReference>
<dbReference type="InterPro" id="IPR004358">
    <property type="entry name" value="Sig_transdc_His_kin-like_C"/>
</dbReference>
<evidence type="ECO:0000256" key="10">
    <source>
        <dbReference type="ARBA" id="ARBA00023136"/>
    </source>
</evidence>
<dbReference type="Pfam" id="PF02518">
    <property type="entry name" value="HATPase_c"/>
    <property type="match status" value="1"/>
</dbReference>
<reference evidence="15" key="1">
    <citation type="submission" date="2021-01" db="EMBL/GenBank/DDBJ databases">
        <title>Whole genome shotgun sequence of Verrucosispora sediminis NBRC 107745.</title>
        <authorList>
            <person name="Komaki H."/>
            <person name="Tamura T."/>
        </authorList>
    </citation>
    <scope>NUCLEOTIDE SEQUENCE</scope>
    <source>
        <strain evidence="15">NBRC 107745</strain>
    </source>
</reference>
<evidence type="ECO:0000259" key="14">
    <source>
        <dbReference type="PROSITE" id="PS50885"/>
    </source>
</evidence>
<dbReference type="PANTHER" id="PTHR45436:SF5">
    <property type="entry name" value="SENSOR HISTIDINE KINASE TRCS"/>
    <property type="match status" value="1"/>
</dbReference>
<evidence type="ECO:0000259" key="13">
    <source>
        <dbReference type="PROSITE" id="PS50109"/>
    </source>
</evidence>
<feature type="region of interest" description="Disordered" evidence="11">
    <location>
        <begin position="45"/>
        <end position="66"/>
    </location>
</feature>
<dbReference type="Gene3D" id="6.10.340.10">
    <property type="match status" value="1"/>
</dbReference>
<evidence type="ECO:0000256" key="4">
    <source>
        <dbReference type="ARBA" id="ARBA00022553"/>
    </source>
</evidence>
<dbReference type="OrthoDB" id="9786919at2"/>
<evidence type="ECO:0000256" key="5">
    <source>
        <dbReference type="ARBA" id="ARBA00022679"/>
    </source>
</evidence>
<comment type="subcellular location">
    <subcellularLocation>
        <location evidence="2">Cell membrane</location>
    </subcellularLocation>
</comment>
<dbReference type="SUPFAM" id="SSF158472">
    <property type="entry name" value="HAMP domain-like"/>
    <property type="match status" value="1"/>
</dbReference>
<comment type="catalytic activity">
    <reaction evidence="1">
        <text>ATP + protein L-histidine = ADP + protein N-phospho-L-histidine.</text>
        <dbReference type="EC" id="2.7.13.3"/>
    </reaction>
</comment>
<gene>
    <name evidence="15" type="ORF">Vse01_39140</name>
</gene>
<dbReference type="Proteomes" id="UP000607311">
    <property type="component" value="Unassembled WGS sequence"/>
</dbReference>